<feature type="transmembrane region" description="Helical" evidence="7">
    <location>
        <begin position="274"/>
        <end position="294"/>
    </location>
</feature>
<evidence type="ECO:0000256" key="7">
    <source>
        <dbReference type="SAM" id="Phobius"/>
    </source>
</evidence>
<feature type="transmembrane region" description="Helical" evidence="7">
    <location>
        <begin position="139"/>
        <end position="157"/>
    </location>
</feature>
<proteinExistence type="predicted"/>
<evidence type="ECO:0000259" key="8">
    <source>
        <dbReference type="PROSITE" id="PS50850"/>
    </source>
</evidence>
<organism evidence="9 10">
    <name type="scientific">Amycolatopsis speibonae</name>
    <dbReference type="NCBI Taxonomy" id="1450224"/>
    <lineage>
        <taxon>Bacteria</taxon>
        <taxon>Bacillati</taxon>
        <taxon>Actinomycetota</taxon>
        <taxon>Actinomycetes</taxon>
        <taxon>Pseudonocardiales</taxon>
        <taxon>Pseudonocardiaceae</taxon>
        <taxon>Amycolatopsis</taxon>
    </lineage>
</organism>
<dbReference type="PRINTS" id="PR01036">
    <property type="entry name" value="TCRTETB"/>
</dbReference>
<accession>A0ABV7PEX2</accession>
<feature type="transmembrane region" description="Helical" evidence="7">
    <location>
        <begin position="77"/>
        <end position="96"/>
    </location>
</feature>
<keyword evidence="2" id="KW-0813">Transport</keyword>
<dbReference type="SUPFAM" id="SSF103473">
    <property type="entry name" value="MFS general substrate transporter"/>
    <property type="match status" value="1"/>
</dbReference>
<sequence>MTTKPVSPWAALFVLCLGFFMVMLDTTIVPIAMPSMLRELSTGLNAIVWVISIYLLTYAVLMLLGSRLGDRFGPRRVCLAGLAVFTVASVWCGLSGTVETLIVARAVQGLGAALLAPQILAFVGHLFPPAERGPAMGMWAATAGLGTVAGPLLGGVLSEHLGWGWIFLVNVPLGSVALVLTWLLVPDWRPRNVRAFDVVGILLSGAGLLLIVFGVQNGHQYDWGTVFGPVSVFEIIGLGVALLVGFVFWQRGDRREPLMPLDVFRIRNFSSGTLTWAIVGFAMTGMIVPLVLYLQAVLGLTATMAGLLTAPMSLMASVLGPVVGRASDKVNGKYLVMFGLAALTGGLGAVALQAGPATDPWTLLPAFLVCGLGFGFILAPITNLAMGAVEPRLLGTASGIFNTARQVGGVFGSAAVGVMLQTKITTSITNMANGAAASLPAQYRAPFVADIVKSAATAGRLVDGEGTTQGSGLPADIAARVTELTTQIVHNGLADASRQALLLPTGILLLGILATATMRPVEPLVTKPD</sequence>
<dbReference type="Gene3D" id="1.20.1250.20">
    <property type="entry name" value="MFS general substrate transporter like domains"/>
    <property type="match status" value="1"/>
</dbReference>
<dbReference type="PANTHER" id="PTHR42718">
    <property type="entry name" value="MAJOR FACILITATOR SUPERFAMILY MULTIDRUG TRANSPORTER MFSC"/>
    <property type="match status" value="1"/>
</dbReference>
<feature type="transmembrane region" description="Helical" evidence="7">
    <location>
        <begin position="102"/>
        <end position="127"/>
    </location>
</feature>
<dbReference type="CDD" id="cd17321">
    <property type="entry name" value="MFS_MMR_MDR_like"/>
    <property type="match status" value="1"/>
</dbReference>
<evidence type="ECO:0000256" key="4">
    <source>
        <dbReference type="ARBA" id="ARBA00022692"/>
    </source>
</evidence>
<dbReference type="Pfam" id="PF07690">
    <property type="entry name" value="MFS_1"/>
    <property type="match status" value="1"/>
</dbReference>
<dbReference type="NCBIfam" id="TIGR00711">
    <property type="entry name" value="efflux_EmrB"/>
    <property type="match status" value="1"/>
</dbReference>
<dbReference type="Proteomes" id="UP001595645">
    <property type="component" value="Unassembled WGS sequence"/>
</dbReference>
<feature type="transmembrane region" description="Helical" evidence="7">
    <location>
        <begin position="227"/>
        <end position="249"/>
    </location>
</feature>
<evidence type="ECO:0000256" key="6">
    <source>
        <dbReference type="ARBA" id="ARBA00023136"/>
    </source>
</evidence>
<dbReference type="InterPro" id="IPR011701">
    <property type="entry name" value="MFS"/>
</dbReference>
<feature type="transmembrane region" description="Helical" evidence="7">
    <location>
        <begin position="300"/>
        <end position="322"/>
    </location>
</feature>
<dbReference type="Gene3D" id="1.20.1720.10">
    <property type="entry name" value="Multidrug resistance protein D"/>
    <property type="match status" value="1"/>
</dbReference>
<dbReference type="EMBL" id="JBHRWK010000116">
    <property type="protein sequence ID" value="MFC3456091.1"/>
    <property type="molecule type" value="Genomic_DNA"/>
</dbReference>
<feature type="transmembrane region" description="Helical" evidence="7">
    <location>
        <begin position="12"/>
        <end position="34"/>
    </location>
</feature>
<keyword evidence="4 7" id="KW-0812">Transmembrane</keyword>
<evidence type="ECO:0000313" key="9">
    <source>
        <dbReference type="EMBL" id="MFC3456091.1"/>
    </source>
</evidence>
<evidence type="ECO:0000313" key="10">
    <source>
        <dbReference type="Proteomes" id="UP001595645"/>
    </source>
</evidence>
<feature type="transmembrane region" description="Helical" evidence="7">
    <location>
        <begin position="163"/>
        <end position="184"/>
    </location>
</feature>
<protein>
    <submittedName>
        <fullName evidence="9">DHA2 family efflux MFS transporter permease subunit</fullName>
    </submittedName>
</protein>
<keyword evidence="6 7" id="KW-0472">Membrane</keyword>
<evidence type="ECO:0000256" key="2">
    <source>
        <dbReference type="ARBA" id="ARBA00022448"/>
    </source>
</evidence>
<dbReference type="InterPro" id="IPR036259">
    <property type="entry name" value="MFS_trans_sf"/>
</dbReference>
<dbReference type="InterPro" id="IPR020846">
    <property type="entry name" value="MFS_dom"/>
</dbReference>
<evidence type="ECO:0000256" key="1">
    <source>
        <dbReference type="ARBA" id="ARBA00004651"/>
    </source>
</evidence>
<comment type="caution">
    <text evidence="9">The sequence shown here is derived from an EMBL/GenBank/DDBJ whole genome shotgun (WGS) entry which is preliminary data.</text>
</comment>
<keyword evidence="5 7" id="KW-1133">Transmembrane helix</keyword>
<dbReference type="PANTHER" id="PTHR42718:SF42">
    <property type="entry name" value="EXPORT PROTEIN"/>
    <property type="match status" value="1"/>
</dbReference>
<feature type="transmembrane region" description="Helical" evidence="7">
    <location>
        <begin position="334"/>
        <end position="355"/>
    </location>
</feature>
<feature type="transmembrane region" description="Helical" evidence="7">
    <location>
        <begin position="46"/>
        <end position="65"/>
    </location>
</feature>
<feature type="transmembrane region" description="Helical" evidence="7">
    <location>
        <begin position="196"/>
        <end position="215"/>
    </location>
</feature>
<gene>
    <name evidence="9" type="ORF">ACFOSH_42240</name>
</gene>
<feature type="transmembrane region" description="Helical" evidence="7">
    <location>
        <begin position="361"/>
        <end position="382"/>
    </location>
</feature>
<evidence type="ECO:0000256" key="5">
    <source>
        <dbReference type="ARBA" id="ARBA00022989"/>
    </source>
</evidence>
<name>A0ABV7PEX2_9PSEU</name>
<feature type="transmembrane region" description="Helical" evidence="7">
    <location>
        <begin position="500"/>
        <end position="518"/>
    </location>
</feature>
<feature type="domain" description="Major facilitator superfamily (MFS) profile" evidence="8">
    <location>
        <begin position="11"/>
        <end position="523"/>
    </location>
</feature>
<reference evidence="10" key="1">
    <citation type="journal article" date="2019" name="Int. J. Syst. Evol. Microbiol.">
        <title>The Global Catalogue of Microorganisms (GCM) 10K type strain sequencing project: providing services to taxonomists for standard genome sequencing and annotation.</title>
        <authorList>
            <consortium name="The Broad Institute Genomics Platform"/>
            <consortium name="The Broad Institute Genome Sequencing Center for Infectious Disease"/>
            <person name="Wu L."/>
            <person name="Ma J."/>
        </authorList>
    </citation>
    <scope>NUCLEOTIDE SEQUENCE [LARGE SCALE GENOMIC DNA]</scope>
    <source>
        <strain evidence="10">CGMCC 4.7676</strain>
    </source>
</reference>
<dbReference type="InterPro" id="IPR004638">
    <property type="entry name" value="EmrB-like"/>
</dbReference>
<evidence type="ECO:0000256" key="3">
    <source>
        <dbReference type="ARBA" id="ARBA00022475"/>
    </source>
</evidence>
<dbReference type="RefSeq" id="WP_378247135.1">
    <property type="nucleotide sequence ID" value="NZ_JBHRWK010000116.1"/>
</dbReference>
<keyword evidence="3" id="KW-1003">Cell membrane</keyword>
<comment type="subcellular location">
    <subcellularLocation>
        <location evidence="1">Cell membrane</location>
        <topology evidence="1">Multi-pass membrane protein</topology>
    </subcellularLocation>
</comment>
<keyword evidence="10" id="KW-1185">Reference proteome</keyword>
<dbReference type="PROSITE" id="PS50850">
    <property type="entry name" value="MFS"/>
    <property type="match status" value="1"/>
</dbReference>